<evidence type="ECO:0000256" key="2">
    <source>
        <dbReference type="ARBA" id="ARBA00012415"/>
    </source>
</evidence>
<dbReference type="InterPro" id="IPR029044">
    <property type="entry name" value="Nucleotide-diphossugar_trans"/>
</dbReference>
<dbReference type="Gene3D" id="3.90.550.10">
    <property type="entry name" value="Spore Coat Polysaccharide Biosynthesis Protein SpsA, Chain A"/>
    <property type="match status" value="1"/>
</dbReference>
<dbReference type="EC" id="2.7.7.9" evidence="2 5"/>
<dbReference type="CDD" id="cd00897">
    <property type="entry name" value="UGPase_euk"/>
    <property type="match status" value="1"/>
</dbReference>
<keyword evidence="9" id="KW-1185">Reference proteome</keyword>
<dbReference type="GO" id="GO:0006011">
    <property type="term" value="P:UDP-alpha-D-glucose metabolic process"/>
    <property type="evidence" value="ECO:0007669"/>
    <property type="project" value="UniProtKB-UniRule"/>
</dbReference>
<feature type="binding site" evidence="7">
    <location>
        <position position="221"/>
    </location>
    <ligand>
        <name>UTP</name>
        <dbReference type="ChEBI" id="CHEBI:46398"/>
    </ligand>
</feature>
<evidence type="ECO:0000256" key="7">
    <source>
        <dbReference type="PIRSR" id="PIRSR000806-2"/>
    </source>
</evidence>
<dbReference type="InterPro" id="IPR016267">
    <property type="entry name" value="UDPGP_trans"/>
</dbReference>
<dbReference type="PIRSF" id="PIRSF000806">
    <property type="entry name" value="UDPGP"/>
    <property type="match status" value="1"/>
</dbReference>
<dbReference type="OrthoDB" id="932129at2759"/>
<evidence type="ECO:0000256" key="3">
    <source>
        <dbReference type="ARBA" id="ARBA00022679"/>
    </source>
</evidence>
<comment type="caution">
    <text evidence="8">The sequence shown here is derived from an EMBL/GenBank/DDBJ whole genome shotgun (WGS) entry which is preliminary data.</text>
</comment>
<dbReference type="AlphaFoldDB" id="A0A9C7PUN5"/>
<organism evidence="8 9">
    <name type="scientific">Galdieria partita</name>
    <dbReference type="NCBI Taxonomy" id="83374"/>
    <lineage>
        <taxon>Eukaryota</taxon>
        <taxon>Rhodophyta</taxon>
        <taxon>Bangiophyceae</taxon>
        <taxon>Galdieriales</taxon>
        <taxon>Galdieriaceae</taxon>
        <taxon>Galdieria</taxon>
    </lineage>
</organism>
<dbReference type="GO" id="GO:0003983">
    <property type="term" value="F:UTP:glucose-1-phosphate uridylyltransferase activity"/>
    <property type="evidence" value="ECO:0007669"/>
    <property type="project" value="UniProtKB-EC"/>
</dbReference>
<dbReference type="Pfam" id="PF01704">
    <property type="entry name" value="UDPGP"/>
    <property type="match status" value="1"/>
</dbReference>
<evidence type="ECO:0000256" key="5">
    <source>
        <dbReference type="PIRNR" id="PIRNR000806"/>
    </source>
</evidence>
<keyword evidence="4 5" id="KW-0548">Nucleotidyltransferase</keyword>
<accession>A0A9C7PUN5</accession>
<reference evidence="8" key="2">
    <citation type="submission" date="2022-01" db="EMBL/GenBank/DDBJ databases">
        <authorList>
            <person name="Hirooka S."/>
            <person name="Miyagishima S.Y."/>
        </authorList>
    </citation>
    <scope>NUCLEOTIDE SEQUENCE</scope>
    <source>
        <strain evidence="8">NBRC 102759</strain>
    </source>
</reference>
<feature type="binding site" evidence="7">
    <location>
        <position position="191"/>
    </location>
    <ligand>
        <name>UTP</name>
        <dbReference type="ChEBI" id="CHEBI:46398"/>
    </ligand>
</feature>
<dbReference type="FunFam" id="2.160.10.10:FF:000001">
    <property type="entry name" value="UTP--glucose-1-phosphate uridylyltransferase"/>
    <property type="match status" value="1"/>
</dbReference>
<reference evidence="8" key="1">
    <citation type="journal article" date="2022" name="Proc. Natl. Acad. Sci. U.S.A.">
        <title>Life cycle and functional genomics of the unicellular red alga Galdieria for elucidating algal and plant evolution and industrial use.</title>
        <authorList>
            <person name="Hirooka S."/>
            <person name="Itabashi T."/>
            <person name="Ichinose T.M."/>
            <person name="Onuma R."/>
            <person name="Fujiwara T."/>
            <person name="Yamashita S."/>
            <person name="Jong L.W."/>
            <person name="Tomita R."/>
            <person name="Iwane A.H."/>
            <person name="Miyagishima S.Y."/>
        </authorList>
    </citation>
    <scope>NUCLEOTIDE SEQUENCE</scope>
    <source>
        <strain evidence="8">NBRC 102759</strain>
    </source>
</reference>
<feature type="binding site" evidence="7">
    <location>
        <position position="390"/>
    </location>
    <ligand>
        <name>UTP</name>
        <dbReference type="ChEBI" id="CHEBI:46398"/>
    </ligand>
</feature>
<proteinExistence type="inferred from homology"/>
<feature type="binding site" evidence="7">
    <location>
        <position position="252"/>
    </location>
    <ligand>
        <name>UTP</name>
        <dbReference type="ChEBI" id="CHEBI:46398"/>
    </ligand>
</feature>
<sequence>MKRSTNSSNVGASASLADFISVTDVSIEKVVQSEIDKINTHAEDPRAKMTEREMQGFARLFGRYLRERSTKKKLDWNLIESPSTDLVKPYSSLPSCESSESTKLLKKLAVLKLNGGLGTTMGCTGPKSVIEVRGETTFLDLIVQQIEHINKKYPEANVPLLLMNSFNTDADTAKIIKKYQDTQVTIMTFQQSRYPRILKDSLQPMPLAHSNYSLEDWYPPGHGDLFESIESTGIIDTLLAQGKEYLFVSNVDNLGATVDLNILKMIEDSKCEFCMELTDKTRADIKGGTLISYDGHVTLLEVAQVPKEHIEEFKSVKKFKVFNTNNIWLNLRAVKRLVKEGKMDLDIIANTKSVGDQKVIQLETAVGSAIRYFGNARGVNVPRSRFLPVKSTSDLLLVQSSLYTLKSGTLVPNPLREFATTPVVKLGPEFQKVGEYNSRFETIPDLLELDHLTVSGDVSFGSNVTLKGTVIIVASRGNKIMIPSGSVLENKILSGNLYIMDH</sequence>
<evidence type="ECO:0000313" key="9">
    <source>
        <dbReference type="Proteomes" id="UP001061958"/>
    </source>
</evidence>
<dbReference type="FunFam" id="3.90.550.10:FF:000002">
    <property type="entry name" value="UTP--glucose-1-phosphate uridylyltransferase"/>
    <property type="match status" value="1"/>
</dbReference>
<protein>
    <recommendedName>
        <fullName evidence="2 5">UTP--glucose-1-phosphate uridylyltransferase</fullName>
        <ecNumber evidence="2 5">2.7.7.9</ecNumber>
    </recommendedName>
</protein>
<dbReference type="SUPFAM" id="SSF53448">
    <property type="entry name" value="Nucleotide-diphospho-sugar transferases"/>
    <property type="match status" value="1"/>
</dbReference>
<feature type="binding site" evidence="7">
    <location>
        <position position="127"/>
    </location>
    <ligand>
        <name>UTP</name>
        <dbReference type="ChEBI" id="CHEBI:46398"/>
    </ligand>
</feature>
<keyword evidence="3 5" id="KW-0808">Transferase</keyword>
<evidence type="ECO:0000313" key="8">
    <source>
        <dbReference type="EMBL" id="GJQ10650.1"/>
    </source>
</evidence>
<dbReference type="InterPro" id="IPR002618">
    <property type="entry name" value="UDPGP_fam"/>
</dbReference>
<comment type="catalytic activity">
    <reaction evidence="5">
        <text>alpha-D-glucose 1-phosphate + UTP + H(+) = UDP-alpha-D-glucose + diphosphate</text>
        <dbReference type="Rhea" id="RHEA:19889"/>
        <dbReference type="ChEBI" id="CHEBI:15378"/>
        <dbReference type="ChEBI" id="CHEBI:33019"/>
        <dbReference type="ChEBI" id="CHEBI:46398"/>
        <dbReference type="ChEBI" id="CHEBI:58601"/>
        <dbReference type="ChEBI" id="CHEBI:58885"/>
        <dbReference type="EC" id="2.7.7.9"/>
    </reaction>
</comment>
<feature type="binding site" evidence="6">
    <location>
        <position position="222"/>
    </location>
    <ligand>
        <name>substrate</name>
    </ligand>
</feature>
<name>A0A9C7PUN5_9RHOD</name>
<evidence type="ECO:0000256" key="4">
    <source>
        <dbReference type="ARBA" id="ARBA00022695"/>
    </source>
</evidence>
<dbReference type="EMBL" id="BQMJ01000017">
    <property type="protein sequence ID" value="GJQ10650.1"/>
    <property type="molecule type" value="Genomic_DNA"/>
</dbReference>
<dbReference type="Gene3D" id="2.160.10.10">
    <property type="entry name" value="Hexapeptide repeat proteins"/>
    <property type="match status" value="1"/>
</dbReference>
<dbReference type="Proteomes" id="UP001061958">
    <property type="component" value="Unassembled WGS sequence"/>
</dbReference>
<gene>
    <name evidence="8" type="ORF">GpartN1_g2441.t1</name>
</gene>
<dbReference type="PANTHER" id="PTHR43511">
    <property type="match status" value="1"/>
</dbReference>
<evidence type="ECO:0000256" key="1">
    <source>
        <dbReference type="ARBA" id="ARBA00010401"/>
    </source>
</evidence>
<evidence type="ECO:0000256" key="6">
    <source>
        <dbReference type="PIRSR" id="PIRSR000806-1"/>
    </source>
</evidence>
<comment type="similarity">
    <text evidence="1 5">Belongs to the UDPGP type 1 family.</text>
</comment>